<evidence type="ECO:0000313" key="2">
    <source>
        <dbReference type="EMBL" id="AUD02156.1"/>
    </source>
</evidence>
<evidence type="ECO:0000259" key="1">
    <source>
        <dbReference type="Pfam" id="PF12728"/>
    </source>
</evidence>
<dbReference type="Pfam" id="PF12728">
    <property type="entry name" value="HTH_17"/>
    <property type="match status" value="1"/>
</dbReference>
<dbReference type="RefSeq" id="WP_100987875.1">
    <property type="nucleotide sequence ID" value="NZ_CP025096.1"/>
</dbReference>
<keyword evidence="2" id="KW-0238">DNA-binding</keyword>
<dbReference type="KEGG" id="spir:CWM47_10185"/>
<evidence type="ECO:0000313" key="3">
    <source>
        <dbReference type="Proteomes" id="UP000232883"/>
    </source>
</evidence>
<proteinExistence type="predicted"/>
<dbReference type="InterPro" id="IPR009061">
    <property type="entry name" value="DNA-bd_dom_put_sf"/>
</dbReference>
<dbReference type="AlphaFoldDB" id="A0A2K8YWZ9"/>
<protein>
    <submittedName>
        <fullName evidence="2">DNA-binding protein</fullName>
    </submittedName>
</protein>
<dbReference type="InterPro" id="IPR041657">
    <property type="entry name" value="HTH_17"/>
</dbReference>
<gene>
    <name evidence="2" type="ORF">CWM47_10185</name>
</gene>
<dbReference type="Proteomes" id="UP000232883">
    <property type="component" value="Chromosome"/>
</dbReference>
<dbReference type="GO" id="GO:0003677">
    <property type="term" value="F:DNA binding"/>
    <property type="evidence" value="ECO:0007669"/>
    <property type="project" value="UniProtKB-KW"/>
</dbReference>
<dbReference type="EMBL" id="CP025096">
    <property type="protein sequence ID" value="AUD02156.1"/>
    <property type="molecule type" value="Genomic_DNA"/>
</dbReference>
<reference evidence="2 3" key="1">
    <citation type="submission" date="2017-11" db="EMBL/GenBank/DDBJ databases">
        <title>Taxonomic description and genome sequences of Spirosoma HA7 sp. nov., isolated from pollen microhabitat of Corylus avellana.</title>
        <authorList>
            <person name="Ambika Manirajan B."/>
            <person name="Suarez C."/>
            <person name="Ratering S."/>
            <person name="Geissler-Plaum R."/>
            <person name="Cardinale M."/>
            <person name="Sylvia S."/>
        </authorList>
    </citation>
    <scope>NUCLEOTIDE SEQUENCE [LARGE SCALE GENOMIC DNA]</scope>
    <source>
        <strain evidence="2 3">HA7</strain>
    </source>
</reference>
<name>A0A2K8YWZ9_9BACT</name>
<keyword evidence="3" id="KW-1185">Reference proteome</keyword>
<sequence length="63" mass="7485">MKTDQEPLLDRKTAAKYLRVSPGTLAVWDCTKRYNLEPIKIGRAVRYRRSSLDKFIEDRLWKS</sequence>
<accession>A0A2K8YWZ9</accession>
<dbReference type="OrthoDB" id="9806994at2"/>
<dbReference type="SUPFAM" id="SSF46955">
    <property type="entry name" value="Putative DNA-binding domain"/>
    <property type="match status" value="1"/>
</dbReference>
<feature type="domain" description="Helix-turn-helix" evidence="1">
    <location>
        <begin position="9"/>
        <end position="59"/>
    </location>
</feature>
<organism evidence="2 3">
    <name type="scientific">Spirosoma pollinicola</name>
    <dbReference type="NCBI Taxonomy" id="2057025"/>
    <lineage>
        <taxon>Bacteria</taxon>
        <taxon>Pseudomonadati</taxon>
        <taxon>Bacteroidota</taxon>
        <taxon>Cytophagia</taxon>
        <taxon>Cytophagales</taxon>
        <taxon>Cytophagaceae</taxon>
        <taxon>Spirosoma</taxon>
    </lineage>
</organism>